<feature type="region of interest" description="Disordered" evidence="1">
    <location>
        <begin position="359"/>
        <end position="800"/>
    </location>
</feature>
<feature type="region of interest" description="Disordered" evidence="1">
    <location>
        <begin position="872"/>
        <end position="1025"/>
    </location>
</feature>
<feature type="compositionally biased region" description="Basic and acidic residues" evidence="1">
    <location>
        <begin position="249"/>
        <end position="263"/>
    </location>
</feature>
<evidence type="ECO:0000313" key="2">
    <source>
        <dbReference type="EMBL" id="KAF2716214.1"/>
    </source>
</evidence>
<feature type="compositionally biased region" description="Basic and acidic residues" evidence="1">
    <location>
        <begin position="476"/>
        <end position="485"/>
    </location>
</feature>
<feature type="compositionally biased region" description="Polar residues" evidence="1">
    <location>
        <begin position="1565"/>
        <end position="1579"/>
    </location>
</feature>
<sequence>MGVNTRRPPLPVPTETGSSMDDTSAFDTGTETNVTARTDKTHYSVPEDGSPITISTQKITSREGGSLGRHGRQKSQTSLLIEYFEAGKTGDKSRSRPSVRVKVTPSTRKSRTGDGAVQITGIGKDKKPSYTRRISLGGRTADSLEAPQATELSHSTGSNVSGHLPIEVEIQNGSDISSYDRSSRPLSYLPMESNVSSMPPDSLLEGGDSLINQSASRAIDQSEQMSVLGEQDEEDLSLKVPRKQRSRSLSKERLAQKVVEKIQQDSGVPFKTTNMSHHERSHSSDDYRSNERRRRTSRDIPTGGDSSLLSSNPNGSNLSYRSDRSQTSRMTNNPKLLEMVEDTIKRMILPEINQIKRERSVKEQSFDHESGNLGRSLSKHSSSPNIKSKPKVVLNRDGDDPGTILSRGDSEYKKSQRSGREQSNRPSSRRSSSKLSIQESVEDEEIRHKSSKSNHKLRDTAAAGVAGGILTAAALKHHDSQSEGHSRRRRKSSKSHGSRSRSGSIAETTDEASASLAKSMDEQYAYERKEKVPPMPMASAINESEITRQSILSSVTDRPSSRANSADLRTPIREVSRGSLAETMSPVSSRTPTRNSDSKGLGMSHANQSIDSPSQASTGTRKVASATAELEAARGINHEHNKQIEADGYGPVSPMSPMSPTRRGADSPAQSVASLRKGFESDVGLVPSGLRPHSAASRSSASQSHMKQRSLSSIQSGASSPRTKLARSRKPSEDEYVTPAQERGISFSRDGTQTPNDESVDEYYERQHRLNERYRDSMEETTNRDSYQTNPYPEDDKRYTTFTEESQDYREVADDDAEHNLRDIALNPQYVHRSLGVESNVASLMDPSMLTASTQMSSSVDSASRVNGTYSERMAERQSKVSNDDSPIYEGSSVSQNMPSENRWAAIKGAAKSLSNSQSDVGLVQSPRQSPARSLQREVSIEDQRSPIKLSSSGLPDLNDPMPEIGHYDDSKSDVTTNPSRGPSIVHGHLGGDDAGKNAWPYTPSPVQEDRHRLSAKSSRSLKSGHSFDAAGLGAAAGGAAAALATQHALKQARVEDDYDDGKVTPTGERHGDIYIDREATPTGSPAAFRDEGYVTNDGRSAGALTPKAEQVQFSRHQVEEFNRAMEAQNLDSEDPFVGKAKPPMHARGNSHGMDTAMYDSATGQGIDQIESKDIVHLMDHLTVRDAQRNARDTEILVTLVRTATEMQRSFDEMRRFIAEQDRMIMRNTDRDAEQTVQKVLNGPRPQPMSPRDRTPRQQSQEDIQKKRKGVFRRALNGLTGSKSVTDISKIEEMCMQILDEVEDLKHQGVGGGQRGMSAGSFDNESLDSYEKLRAGPDSGYEPEGQAGTSSSASLSAHFPVPASKQQFHSGYNGRAGSTNRVSTVLEGSDEDDSHLEPHEANLLKNQPALSMDRDRYPSPVQDGRRSYKDSPQGTPPRFAAAGLHGSPARGTPPYANAAAADDTHVKSNEKQRKHKSNSSSIFGGQPKVSRWSRTTASSGAPDPAAVESPTMARQQRPASQASHSTNGEYDDQTYRISEDDRLRSMQSLAREQEHGVHADETRSIRSQVSKLTRTSSPLIPSEASYRGDQYPNEDRQQIGSPIQNDDDEDRASFEDPKYRATRNSLLLQHPQPRQGPTERHQNTLESQAHMFGDKNGPPTDSDLSQRTVSDFDPAMWGSSGTAALSRNRMSQAEPLTPNSMGSGSRHTAARGSESLIPQKPAPAPQATSYDDEDWEPDYSHSGYAKNLPPMDYSSPYGSGHLLEPIEEVRYSLETDSGHISLPPTQRLPGNGGSKRSPARKITGPRPMGSKSPAPLSTSGGGGTVRRKPAARSYESFNSDNY</sequence>
<feature type="region of interest" description="Disordered" evidence="1">
    <location>
        <begin position="1777"/>
        <end position="1842"/>
    </location>
</feature>
<feature type="region of interest" description="Disordered" evidence="1">
    <location>
        <begin position="1402"/>
        <end position="1759"/>
    </location>
</feature>
<feature type="compositionally biased region" description="Polar residues" evidence="1">
    <location>
        <begin position="373"/>
        <end position="386"/>
    </location>
</feature>
<keyword evidence="3" id="KW-1185">Reference proteome</keyword>
<feature type="region of interest" description="Disordered" evidence="1">
    <location>
        <begin position="1331"/>
        <end position="1356"/>
    </location>
</feature>
<feature type="compositionally biased region" description="Basic and acidic residues" evidence="1">
    <location>
        <begin position="359"/>
        <end position="370"/>
    </location>
</feature>
<proteinExistence type="predicted"/>
<feature type="compositionally biased region" description="Basic and acidic residues" evidence="1">
    <location>
        <begin position="408"/>
        <end position="423"/>
    </location>
</feature>
<organism evidence="2 3">
    <name type="scientific">Polychaeton citri CBS 116435</name>
    <dbReference type="NCBI Taxonomy" id="1314669"/>
    <lineage>
        <taxon>Eukaryota</taxon>
        <taxon>Fungi</taxon>
        <taxon>Dikarya</taxon>
        <taxon>Ascomycota</taxon>
        <taxon>Pezizomycotina</taxon>
        <taxon>Dothideomycetes</taxon>
        <taxon>Dothideomycetidae</taxon>
        <taxon>Capnodiales</taxon>
        <taxon>Capnodiaceae</taxon>
        <taxon>Polychaeton</taxon>
    </lineage>
</organism>
<feature type="compositionally biased region" description="Basic residues" evidence="1">
    <location>
        <begin position="486"/>
        <end position="499"/>
    </location>
</feature>
<reference evidence="2" key="1">
    <citation type="journal article" date="2020" name="Stud. Mycol.">
        <title>101 Dothideomycetes genomes: a test case for predicting lifestyles and emergence of pathogens.</title>
        <authorList>
            <person name="Haridas S."/>
            <person name="Albert R."/>
            <person name="Binder M."/>
            <person name="Bloem J."/>
            <person name="Labutti K."/>
            <person name="Salamov A."/>
            <person name="Andreopoulos B."/>
            <person name="Baker S."/>
            <person name="Barry K."/>
            <person name="Bills G."/>
            <person name="Bluhm B."/>
            <person name="Cannon C."/>
            <person name="Castanera R."/>
            <person name="Culley D."/>
            <person name="Daum C."/>
            <person name="Ezra D."/>
            <person name="Gonzalez J."/>
            <person name="Henrissat B."/>
            <person name="Kuo A."/>
            <person name="Liang C."/>
            <person name="Lipzen A."/>
            <person name="Lutzoni F."/>
            <person name="Magnuson J."/>
            <person name="Mondo S."/>
            <person name="Nolan M."/>
            <person name="Ohm R."/>
            <person name="Pangilinan J."/>
            <person name="Park H.-J."/>
            <person name="Ramirez L."/>
            <person name="Alfaro M."/>
            <person name="Sun H."/>
            <person name="Tritt A."/>
            <person name="Yoshinaga Y."/>
            <person name="Zwiers L.-H."/>
            <person name="Turgeon B."/>
            <person name="Goodwin S."/>
            <person name="Spatafora J."/>
            <person name="Crous P."/>
            <person name="Grigoriev I."/>
        </authorList>
    </citation>
    <scope>NUCLEOTIDE SEQUENCE</scope>
    <source>
        <strain evidence="2">CBS 116435</strain>
    </source>
</reference>
<comment type="caution">
    <text evidence="2">The sequence shown here is derived from an EMBL/GenBank/DDBJ whole genome shotgun (WGS) entry which is preliminary data.</text>
</comment>
<feature type="compositionally biased region" description="Basic and acidic residues" evidence="1">
    <location>
        <begin position="1551"/>
        <end position="1564"/>
    </location>
</feature>
<feature type="region of interest" description="Disordered" evidence="1">
    <location>
        <begin position="88"/>
        <end position="123"/>
    </location>
</feature>
<feature type="compositionally biased region" description="Basic and acidic residues" evidence="1">
    <location>
        <begin position="276"/>
        <end position="290"/>
    </location>
</feature>
<feature type="compositionally biased region" description="Basic and acidic residues" evidence="1">
    <location>
        <begin position="636"/>
        <end position="645"/>
    </location>
</feature>
<feature type="compositionally biased region" description="Polar residues" evidence="1">
    <location>
        <begin position="1697"/>
        <end position="1706"/>
    </location>
</feature>
<feature type="compositionally biased region" description="Low complexity" evidence="1">
    <location>
        <begin position="303"/>
        <end position="319"/>
    </location>
</feature>
<dbReference type="EMBL" id="MU003886">
    <property type="protein sequence ID" value="KAF2716214.1"/>
    <property type="molecule type" value="Genomic_DNA"/>
</dbReference>
<protein>
    <submittedName>
        <fullName evidence="2">Uncharacterized protein</fullName>
    </submittedName>
</protein>
<dbReference type="PANTHER" id="PTHR42105:SF1">
    <property type="entry name" value="TRANSALDOLASE"/>
    <property type="match status" value="1"/>
</dbReference>
<feature type="compositionally biased region" description="Polar residues" evidence="1">
    <location>
        <begin position="15"/>
        <end position="36"/>
    </location>
</feature>
<feature type="region of interest" description="Disordered" evidence="1">
    <location>
        <begin position="138"/>
        <end position="161"/>
    </location>
</feature>
<feature type="compositionally biased region" description="Low complexity" evidence="1">
    <location>
        <begin position="694"/>
        <end position="704"/>
    </location>
</feature>
<evidence type="ECO:0000256" key="1">
    <source>
        <dbReference type="SAM" id="MobiDB-lite"/>
    </source>
</evidence>
<evidence type="ECO:0000313" key="3">
    <source>
        <dbReference type="Proteomes" id="UP000799441"/>
    </source>
</evidence>
<feature type="region of interest" description="Disordered" evidence="1">
    <location>
        <begin position="1"/>
        <end position="75"/>
    </location>
</feature>
<feature type="compositionally biased region" description="Basic and acidic residues" evidence="1">
    <location>
        <begin position="873"/>
        <end position="883"/>
    </location>
</feature>
<dbReference type="Proteomes" id="UP000799441">
    <property type="component" value="Unassembled WGS sequence"/>
</dbReference>
<feature type="compositionally biased region" description="Polar residues" evidence="1">
    <location>
        <begin position="605"/>
        <end position="620"/>
    </location>
</feature>
<feature type="compositionally biased region" description="Basic and acidic residues" evidence="1">
    <location>
        <begin position="1412"/>
        <end position="1429"/>
    </location>
</feature>
<feature type="compositionally biased region" description="Basic and acidic residues" evidence="1">
    <location>
        <begin position="763"/>
        <end position="783"/>
    </location>
</feature>
<feature type="compositionally biased region" description="Polar residues" evidence="1">
    <location>
        <begin position="1512"/>
        <end position="1528"/>
    </location>
</feature>
<feature type="compositionally biased region" description="Low complexity" evidence="1">
    <location>
        <begin position="1016"/>
        <end position="1025"/>
    </location>
</feature>
<feature type="compositionally biased region" description="Polar residues" evidence="1">
    <location>
        <begin position="709"/>
        <end position="722"/>
    </location>
</feature>
<name>A0A9P4PY66_9PEZI</name>
<feature type="compositionally biased region" description="Basic and acidic residues" evidence="1">
    <location>
        <begin position="1533"/>
        <end position="1544"/>
    </location>
</feature>
<dbReference type="PANTHER" id="PTHR42105">
    <property type="entry name" value="DIM2-ASSOCIATED PROTEIN 1"/>
    <property type="match status" value="1"/>
</dbReference>
<feature type="compositionally biased region" description="Polar residues" evidence="1">
    <location>
        <begin position="150"/>
        <end position="161"/>
    </location>
</feature>
<gene>
    <name evidence="2" type="ORF">K431DRAFT_257965</name>
</gene>
<feature type="compositionally biased region" description="Polar residues" evidence="1">
    <location>
        <begin position="913"/>
        <end position="933"/>
    </location>
</feature>
<feature type="region of interest" description="Disordered" evidence="1">
    <location>
        <begin position="1233"/>
        <end position="1275"/>
    </location>
</feature>
<dbReference type="OrthoDB" id="5382102at2759"/>
<accession>A0A9P4PY66</accession>
<feature type="compositionally biased region" description="Basic and acidic residues" evidence="1">
    <location>
        <begin position="519"/>
        <end position="532"/>
    </location>
</feature>
<feature type="compositionally biased region" description="Polar residues" evidence="1">
    <location>
        <begin position="585"/>
        <end position="595"/>
    </location>
</feature>
<feature type="compositionally biased region" description="Polar residues" evidence="1">
    <location>
        <begin position="541"/>
        <end position="564"/>
    </location>
</feature>
<feature type="region of interest" description="Disordered" evidence="1">
    <location>
        <begin position="221"/>
        <end position="335"/>
    </location>
</feature>
<feature type="compositionally biased region" description="Polar residues" evidence="1">
    <location>
        <begin position="1679"/>
        <end position="1691"/>
    </location>
</feature>
<feature type="compositionally biased region" description="Basic and acidic residues" evidence="1">
    <location>
        <begin position="1462"/>
        <end position="1471"/>
    </location>
</feature>
<feature type="compositionally biased region" description="Basic and acidic residues" evidence="1">
    <location>
        <begin position="935"/>
        <end position="946"/>
    </location>
</feature>